<keyword evidence="2" id="KW-0472">Membrane</keyword>
<proteinExistence type="predicted"/>
<keyword evidence="2" id="KW-0812">Transmembrane</keyword>
<dbReference type="EMBL" id="KL367540">
    <property type="protein sequence ID" value="KFD65359.1"/>
    <property type="molecule type" value="Genomic_DNA"/>
</dbReference>
<evidence type="ECO:0000313" key="3">
    <source>
        <dbReference type="EMBL" id="KFD65359.1"/>
    </source>
</evidence>
<gene>
    <name evidence="3" type="ORF">M514_22519</name>
</gene>
<name>A0A085N7B3_9BILA</name>
<feature type="non-terminal residue" evidence="3">
    <location>
        <position position="1"/>
    </location>
</feature>
<feature type="non-terminal residue" evidence="3">
    <location>
        <position position="61"/>
    </location>
</feature>
<evidence type="ECO:0000256" key="1">
    <source>
        <dbReference type="SAM" id="MobiDB-lite"/>
    </source>
</evidence>
<accession>A0A085N7B3</accession>
<feature type="transmembrane region" description="Helical" evidence="2">
    <location>
        <begin position="41"/>
        <end position="60"/>
    </location>
</feature>
<sequence length="61" mass="6976">WQTFRRELDQSNCSNEPTMARVERSTDKQLINSRKLNNAQATAVGALAICAHIWLIVWTAF</sequence>
<evidence type="ECO:0000256" key="2">
    <source>
        <dbReference type="SAM" id="Phobius"/>
    </source>
</evidence>
<protein>
    <submittedName>
        <fullName evidence="3">Uncharacterized protein</fullName>
    </submittedName>
</protein>
<dbReference type="AlphaFoldDB" id="A0A085N7B3"/>
<keyword evidence="2" id="KW-1133">Transmembrane helix</keyword>
<organism evidence="3">
    <name type="scientific">Trichuris suis</name>
    <name type="common">pig whipworm</name>
    <dbReference type="NCBI Taxonomy" id="68888"/>
    <lineage>
        <taxon>Eukaryota</taxon>
        <taxon>Metazoa</taxon>
        <taxon>Ecdysozoa</taxon>
        <taxon>Nematoda</taxon>
        <taxon>Enoplea</taxon>
        <taxon>Dorylaimia</taxon>
        <taxon>Trichinellida</taxon>
        <taxon>Trichuridae</taxon>
        <taxon>Trichuris</taxon>
    </lineage>
</organism>
<reference evidence="3" key="1">
    <citation type="journal article" date="2014" name="Nat. Genet.">
        <title>Genome and transcriptome of the porcine whipworm Trichuris suis.</title>
        <authorList>
            <person name="Jex A.R."/>
            <person name="Nejsum P."/>
            <person name="Schwarz E.M."/>
            <person name="Hu L."/>
            <person name="Young N.D."/>
            <person name="Hall R.S."/>
            <person name="Korhonen P.K."/>
            <person name="Liao S."/>
            <person name="Thamsborg S."/>
            <person name="Xia J."/>
            <person name="Xu P."/>
            <person name="Wang S."/>
            <person name="Scheerlinck J.P."/>
            <person name="Hofmann A."/>
            <person name="Sternberg P.W."/>
            <person name="Wang J."/>
            <person name="Gasser R.B."/>
        </authorList>
    </citation>
    <scope>NUCLEOTIDE SEQUENCE [LARGE SCALE GENOMIC DNA]</scope>
    <source>
        <strain evidence="3">DCEP-RM93F</strain>
    </source>
</reference>
<dbReference type="Proteomes" id="UP000030758">
    <property type="component" value="Unassembled WGS sequence"/>
</dbReference>
<feature type="region of interest" description="Disordered" evidence="1">
    <location>
        <begin position="1"/>
        <end position="24"/>
    </location>
</feature>